<sequence length="118" mass="12555">MNKTQPIRLLPEPGCGGCQPSHSGCGGGFGRPCTSPELRGQPELVRCVLDSLRGVVDVEGGNIVDRQLVKALRIDDGEAELTVSFAPSCGIGRDLAEGAFQTLRRVLPNTDVYVRHAV</sequence>
<comment type="caution">
    <text evidence="2">The sequence shown here is derived from an EMBL/GenBank/DDBJ whole genome shotgun (WGS) entry which is preliminary data.</text>
</comment>
<keyword evidence="3" id="KW-1185">Reference proteome</keyword>
<name>A0ABS1DRJ0_RUBGE</name>
<evidence type="ECO:0000313" key="3">
    <source>
        <dbReference type="Proteomes" id="UP001041814"/>
    </source>
</evidence>
<dbReference type="EMBL" id="NRRU01000007">
    <property type="protein sequence ID" value="MBK1711800.1"/>
    <property type="molecule type" value="Genomic_DNA"/>
</dbReference>
<gene>
    <name evidence="2" type="ORF">CKO43_03275</name>
</gene>
<evidence type="ECO:0000259" key="1">
    <source>
        <dbReference type="Pfam" id="PF01883"/>
    </source>
</evidence>
<reference evidence="2" key="1">
    <citation type="submission" date="2017-08" db="EMBL/GenBank/DDBJ databases">
        <authorList>
            <person name="Imhoff J.F."/>
            <person name="Rahn T."/>
            <person name="Kuenzel S."/>
            <person name="Neulinger S.C."/>
        </authorList>
    </citation>
    <scope>NUCLEOTIDE SEQUENCE</scope>
    <source>
        <strain evidence="2">IM 151</strain>
    </source>
</reference>
<accession>A0ABS1DRJ0</accession>
<dbReference type="RefSeq" id="WP_200377821.1">
    <property type="nucleotide sequence ID" value="NZ_NRRU01000007.1"/>
</dbReference>
<evidence type="ECO:0000313" key="2">
    <source>
        <dbReference type="EMBL" id="MBK1711800.1"/>
    </source>
</evidence>
<dbReference type="Pfam" id="PF01883">
    <property type="entry name" value="FeS_assembly_P"/>
    <property type="match status" value="1"/>
</dbReference>
<dbReference type="Proteomes" id="UP001041814">
    <property type="component" value="Unassembled WGS sequence"/>
</dbReference>
<reference evidence="2" key="2">
    <citation type="journal article" date="2020" name="Microorganisms">
        <title>Osmotic Adaptation and Compatible Solute Biosynthesis of Phototrophic Bacteria as Revealed from Genome Analyses.</title>
        <authorList>
            <person name="Imhoff J.F."/>
            <person name="Rahn T."/>
            <person name="Kunzel S."/>
            <person name="Keller A."/>
            <person name="Neulinger S.C."/>
        </authorList>
    </citation>
    <scope>NUCLEOTIDE SEQUENCE</scope>
    <source>
        <strain evidence="2">IM 151</strain>
    </source>
</reference>
<organism evidence="2 3">
    <name type="scientific">Rubrivivax gelatinosus</name>
    <name type="common">Rhodocyclus gelatinosus</name>
    <name type="synonym">Rhodopseudomonas gelatinosa</name>
    <dbReference type="NCBI Taxonomy" id="28068"/>
    <lineage>
        <taxon>Bacteria</taxon>
        <taxon>Pseudomonadati</taxon>
        <taxon>Pseudomonadota</taxon>
        <taxon>Betaproteobacteria</taxon>
        <taxon>Burkholderiales</taxon>
        <taxon>Sphaerotilaceae</taxon>
        <taxon>Rubrivivax</taxon>
    </lineage>
</organism>
<dbReference type="InterPro" id="IPR034904">
    <property type="entry name" value="FSCA_dom_sf"/>
</dbReference>
<dbReference type="InterPro" id="IPR002744">
    <property type="entry name" value="MIP18-like"/>
</dbReference>
<protein>
    <recommendedName>
        <fullName evidence="1">MIP18 family-like domain-containing protein</fullName>
    </recommendedName>
</protein>
<proteinExistence type="predicted"/>
<dbReference type="SUPFAM" id="SSF117916">
    <property type="entry name" value="Fe-S cluster assembly (FSCA) domain-like"/>
    <property type="match status" value="1"/>
</dbReference>
<feature type="domain" description="MIP18 family-like" evidence="1">
    <location>
        <begin position="48"/>
        <end position="109"/>
    </location>
</feature>